<feature type="non-terminal residue" evidence="1">
    <location>
        <position position="1"/>
    </location>
</feature>
<reference evidence="1" key="1">
    <citation type="submission" date="2021-02" db="EMBL/GenBank/DDBJ databases">
        <authorList>
            <person name="Nowell W R."/>
        </authorList>
    </citation>
    <scope>NUCLEOTIDE SEQUENCE</scope>
</reference>
<dbReference type="EMBL" id="CAJOBH010232977">
    <property type="protein sequence ID" value="CAF5078581.1"/>
    <property type="molecule type" value="Genomic_DNA"/>
</dbReference>
<proteinExistence type="predicted"/>
<gene>
    <name evidence="1" type="ORF">BYL167_LOCUS61614</name>
</gene>
<organism evidence="1 2">
    <name type="scientific">Rotaria magnacalcarata</name>
    <dbReference type="NCBI Taxonomy" id="392030"/>
    <lineage>
        <taxon>Eukaryota</taxon>
        <taxon>Metazoa</taxon>
        <taxon>Spiralia</taxon>
        <taxon>Gnathifera</taxon>
        <taxon>Rotifera</taxon>
        <taxon>Eurotatoria</taxon>
        <taxon>Bdelloidea</taxon>
        <taxon>Philodinida</taxon>
        <taxon>Philodinidae</taxon>
        <taxon>Rotaria</taxon>
    </lineage>
</organism>
<evidence type="ECO:0000313" key="1">
    <source>
        <dbReference type="EMBL" id="CAF5078581.1"/>
    </source>
</evidence>
<comment type="caution">
    <text evidence="1">The sequence shown here is derived from an EMBL/GenBank/DDBJ whole genome shotgun (WGS) entry which is preliminary data.</text>
</comment>
<dbReference type="Proteomes" id="UP000681967">
    <property type="component" value="Unassembled WGS sequence"/>
</dbReference>
<name>A0A8S3ERC1_9BILA</name>
<evidence type="ECO:0000313" key="2">
    <source>
        <dbReference type="Proteomes" id="UP000681967"/>
    </source>
</evidence>
<sequence>MEIFFDQLKQIKPDRKKFLYPFNFALLGEKFFYQVKSNQVKCGRTFGSTTISASDWFNNERLDQYIQ</sequence>
<dbReference type="AlphaFoldDB" id="A0A8S3ERC1"/>
<protein>
    <submittedName>
        <fullName evidence="1">Uncharacterized protein</fullName>
    </submittedName>
</protein>
<accession>A0A8S3ERC1</accession>